<dbReference type="eggNOG" id="KOG0619">
    <property type="taxonomic scope" value="Eukaryota"/>
</dbReference>
<dbReference type="STRING" id="2711.A0A067F949"/>
<dbReference type="InterPro" id="IPR013210">
    <property type="entry name" value="LRR_N_plant-typ"/>
</dbReference>
<dbReference type="SUPFAM" id="SSF52058">
    <property type="entry name" value="L domain-like"/>
    <property type="match status" value="1"/>
</dbReference>
<evidence type="ECO:0000256" key="7">
    <source>
        <dbReference type="ARBA" id="ARBA00022737"/>
    </source>
</evidence>
<proteinExistence type="inferred from homology"/>
<feature type="chain" id="PRO_5001640083" description="Leucine-rich repeat-containing N-terminal plant-type domain-containing protein" evidence="13">
    <location>
        <begin position="29"/>
        <end position="1011"/>
    </location>
</feature>
<dbReference type="FunFam" id="3.80.10.10:FF:000041">
    <property type="entry name" value="LRR receptor-like serine/threonine-protein kinase ERECTA"/>
    <property type="match status" value="1"/>
</dbReference>
<comment type="subcellular location">
    <subcellularLocation>
        <location evidence="1">Cell membrane</location>
        <topology evidence="1">Single-pass type I membrane protein</topology>
    </subcellularLocation>
</comment>
<keyword evidence="10" id="KW-0675">Receptor</keyword>
<sequence length="1011" mass="111393">MNIVVSFVLLELLAVATISLSFCGGATCLGHCIESEREALLKFKKDLKDPSNRLVSWNGAGDGADCCKWSGVVCDNFTGHVLELRLGNPLNHPISYHTSPAQYSIIYRTYGAEYEAYERSKFGGKINPSLLHFQHLNYLDLSGNSFGGGIPRFLGSMGKLKYLNLSGAGFKGMIPHQLGNLSKLQYLDLVENSELYVDNLSWLPGLSLLQHLDLGGVNLGKAFDWSLAINSLSSLRVLRLSGCQLDHFHPPPIVNISSISVLDLSSNQFDQNSLVLSWVFGLSNLVYLDLGSNDFQGSIPVGLQNLTSLRHLDLSYNDFNSSIPNWLASFSNLVHISLRSNSLQGSITGFLANLSASIEVLDLSSQQLEGQIPRSFGRLCNLREISLSDVKMSQDISEILDIFSSCISDRLESWDMTGCKIFGHLTSQIGHFKSLDSLFLSHNSISGLIPSSLGGLSSLERVVLSNNTLKGYLSEIHLANLSKLVSFDVSGNALTLKVGPDWIPPFQLEKLDLQSCHLGPTFPFWLLSQNVLGYLDISRSGIQDTVPARFWEASPQLYFLNFSNSRINGEIPNLSKATGLRTVDLSSNNLSGTLPLISFQLESIDLSNNAFSGSISPVLCNGMRGELQVLNLENNSFSGEIPDCWMNFLYLRVLNLGNNNFTGNLPPSLGSLGSLTLLHLQKNSLSGRIPESLSNCNRLVSLNMDGNQFSGDIPTWIGEKFSSMVILNLRSNIFDGQFPTELCFLTSLQILDLGYNNLSGAIPKCISNLSAMVTVDYPLGDTHPGITDCSLYRSCLPRPRSFSDPIEKAFLVMKGKELEYSTILYLVALIDLSKNNFSGEIPVEVTDLVALRSLNLSYNHFSGRIPDSIGAMKSIEVIDFSNNQLSEEIPRSVSNLTFLNLLNLSYNYLSGEIPTSTQLQSFDASCFIGNDLCGSPLSRNCTETVPMPQDGNGEDDEDEVEWFYVSMALGCVVGFWFVIGPLIVNRRWRYMYSVFLDRLGDKCSTAIRKFK</sequence>
<name>A0A067F949_CITSI</name>
<accession>A0A067F949</accession>
<dbReference type="AlphaFoldDB" id="A0A067F949"/>
<comment type="similarity">
    <text evidence="2">Belongs to the RLP family.</text>
</comment>
<dbReference type="PANTHER" id="PTHR48063">
    <property type="entry name" value="LRR RECEPTOR-LIKE KINASE"/>
    <property type="match status" value="1"/>
</dbReference>
<dbReference type="SMR" id="A0A067F949"/>
<evidence type="ECO:0000313" key="15">
    <source>
        <dbReference type="EMBL" id="KDO62660.1"/>
    </source>
</evidence>
<dbReference type="FunFam" id="3.80.10.10:FF:000111">
    <property type="entry name" value="LRR receptor-like serine/threonine-protein kinase ERECTA"/>
    <property type="match status" value="1"/>
</dbReference>
<dbReference type="Pfam" id="PF00560">
    <property type="entry name" value="LRR_1"/>
    <property type="match status" value="13"/>
</dbReference>
<dbReference type="Proteomes" id="UP000027120">
    <property type="component" value="Unassembled WGS sequence"/>
</dbReference>
<dbReference type="PaxDb" id="2711-XP_006475184.1"/>
<dbReference type="Pfam" id="PF13855">
    <property type="entry name" value="LRR_8"/>
    <property type="match status" value="2"/>
</dbReference>
<dbReference type="InterPro" id="IPR046956">
    <property type="entry name" value="RLP23-like"/>
</dbReference>
<evidence type="ECO:0000256" key="2">
    <source>
        <dbReference type="ARBA" id="ARBA00009592"/>
    </source>
</evidence>
<evidence type="ECO:0000256" key="3">
    <source>
        <dbReference type="ARBA" id="ARBA00022475"/>
    </source>
</evidence>
<keyword evidence="5 12" id="KW-0812">Transmembrane</keyword>
<dbReference type="InterPro" id="IPR032675">
    <property type="entry name" value="LRR_dom_sf"/>
</dbReference>
<dbReference type="PANTHER" id="PTHR48063:SF98">
    <property type="entry name" value="LRR RECEPTOR-LIKE SERINE_THREONINE-PROTEIN KINASE FLS2"/>
    <property type="match status" value="1"/>
</dbReference>
<keyword evidence="6 13" id="KW-0732">Signal</keyword>
<keyword evidence="7" id="KW-0677">Repeat</keyword>
<keyword evidence="8 12" id="KW-1133">Transmembrane helix</keyword>
<evidence type="ECO:0000256" key="13">
    <source>
        <dbReference type="SAM" id="SignalP"/>
    </source>
</evidence>
<keyword evidence="11" id="KW-0325">Glycoprotein</keyword>
<reference evidence="15 16" key="1">
    <citation type="submission" date="2014-04" db="EMBL/GenBank/DDBJ databases">
        <authorList>
            <consortium name="International Citrus Genome Consortium"/>
            <person name="Gmitter F."/>
            <person name="Chen C."/>
            <person name="Farmerie W."/>
            <person name="Harkins T."/>
            <person name="Desany B."/>
            <person name="Mohiuddin M."/>
            <person name="Kodira C."/>
            <person name="Borodovsky M."/>
            <person name="Lomsadze A."/>
            <person name="Burns P."/>
            <person name="Jenkins J."/>
            <person name="Prochnik S."/>
            <person name="Shu S."/>
            <person name="Chapman J."/>
            <person name="Pitluck S."/>
            <person name="Schmutz J."/>
            <person name="Rokhsar D."/>
        </authorList>
    </citation>
    <scope>NUCLEOTIDE SEQUENCE</scope>
</reference>
<evidence type="ECO:0000256" key="5">
    <source>
        <dbReference type="ARBA" id="ARBA00022692"/>
    </source>
</evidence>
<evidence type="ECO:0000256" key="8">
    <source>
        <dbReference type="ARBA" id="ARBA00022989"/>
    </source>
</evidence>
<dbReference type="SMART" id="SM00369">
    <property type="entry name" value="LRR_TYP"/>
    <property type="match status" value="7"/>
</dbReference>
<dbReference type="InterPro" id="IPR003591">
    <property type="entry name" value="Leu-rich_rpt_typical-subtyp"/>
</dbReference>
<evidence type="ECO:0000256" key="1">
    <source>
        <dbReference type="ARBA" id="ARBA00004251"/>
    </source>
</evidence>
<evidence type="ECO:0000256" key="4">
    <source>
        <dbReference type="ARBA" id="ARBA00022614"/>
    </source>
</evidence>
<organism evidence="15 16">
    <name type="scientific">Citrus sinensis</name>
    <name type="common">Sweet orange</name>
    <name type="synonym">Citrus aurantium var. sinensis</name>
    <dbReference type="NCBI Taxonomy" id="2711"/>
    <lineage>
        <taxon>Eukaryota</taxon>
        <taxon>Viridiplantae</taxon>
        <taxon>Streptophyta</taxon>
        <taxon>Embryophyta</taxon>
        <taxon>Tracheophyta</taxon>
        <taxon>Spermatophyta</taxon>
        <taxon>Magnoliopsida</taxon>
        <taxon>eudicotyledons</taxon>
        <taxon>Gunneridae</taxon>
        <taxon>Pentapetalae</taxon>
        <taxon>rosids</taxon>
        <taxon>malvids</taxon>
        <taxon>Sapindales</taxon>
        <taxon>Rutaceae</taxon>
        <taxon>Aurantioideae</taxon>
        <taxon>Citrus</taxon>
    </lineage>
</organism>
<evidence type="ECO:0000259" key="14">
    <source>
        <dbReference type="Pfam" id="PF08263"/>
    </source>
</evidence>
<keyword evidence="16" id="KW-1185">Reference proteome</keyword>
<feature type="domain" description="Leucine-rich repeat-containing N-terminal plant-type" evidence="14">
    <location>
        <begin position="34"/>
        <end position="75"/>
    </location>
</feature>
<evidence type="ECO:0000313" key="16">
    <source>
        <dbReference type="Proteomes" id="UP000027120"/>
    </source>
</evidence>
<dbReference type="GO" id="GO:0005886">
    <property type="term" value="C:plasma membrane"/>
    <property type="evidence" value="ECO:0007669"/>
    <property type="project" value="UniProtKB-SubCell"/>
</dbReference>
<dbReference type="Gene3D" id="3.80.10.10">
    <property type="entry name" value="Ribonuclease Inhibitor"/>
    <property type="match status" value="5"/>
</dbReference>
<keyword evidence="4" id="KW-0433">Leucine-rich repeat</keyword>
<evidence type="ECO:0000256" key="11">
    <source>
        <dbReference type="ARBA" id="ARBA00023180"/>
    </source>
</evidence>
<dbReference type="SMART" id="SM00365">
    <property type="entry name" value="LRR_SD22"/>
    <property type="match status" value="5"/>
</dbReference>
<dbReference type="EMBL" id="KK784918">
    <property type="protein sequence ID" value="KDO62660.1"/>
    <property type="molecule type" value="Genomic_DNA"/>
</dbReference>
<dbReference type="Pfam" id="PF08263">
    <property type="entry name" value="LRRNT_2"/>
    <property type="match status" value="1"/>
</dbReference>
<protein>
    <recommendedName>
        <fullName evidence="14">Leucine-rich repeat-containing N-terminal plant-type domain-containing protein</fullName>
    </recommendedName>
</protein>
<dbReference type="SUPFAM" id="SSF52047">
    <property type="entry name" value="RNI-like"/>
    <property type="match status" value="2"/>
</dbReference>
<dbReference type="InterPro" id="IPR001611">
    <property type="entry name" value="Leu-rich_rpt"/>
</dbReference>
<keyword evidence="9 12" id="KW-0472">Membrane</keyword>
<evidence type="ECO:0000256" key="12">
    <source>
        <dbReference type="SAM" id="Phobius"/>
    </source>
</evidence>
<feature type="signal peptide" evidence="13">
    <location>
        <begin position="1"/>
        <end position="28"/>
    </location>
</feature>
<evidence type="ECO:0000256" key="10">
    <source>
        <dbReference type="ARBA" id="ARBA00023170"/>
    </source>
</evidence>
<dbReference type="FunFam" id="3.80.10.10:FF:001347">
    <property type="entry name" value="LRR receptor-like serine/threonine-protein kinase GSO2"/>
    <property type="match status" value="1"/>
</dbReference>
<gene>
    <name evidence="15" type="ORF">CISIN_1g001801mg</name>
</gene>
<feature type="transmembrane region" description="Helical" evidence="12">
    <location>
        <begin position="962"/>
        <end position="984"/>
    </location>
</feature>
<keyword evidence="3" id="KW-1003">Cell membrane</keyword>
<evidence type="ECO:0000256" key="6">
    <source>
        <dbReference type="ARBA" id="ARBA00022729"/>
    </source>
</evidence>
<evidence type="ECO:0000256" key="9">
    <source>
        <dbReference type="ARBA" id="ARBA00023136"/>
    </source>
</evidence>
<dbReference type="FunFam" id="3.80.10.10:FF:000095">
    <property type="entry name" value="LRR receptor-like serine/threonine-protein kinase GSO1"/>
    <property type="match status" value="1"/>
</dbReference>